<feature type="non-terminal residue" evidence="1">
    <location>
        <position position="122"/>
    </location>
</feature>
<protein>
    <submittedName>
        <fullName evidence="1">Uncharacterized protein</fullName>
    </submittedName>
</protein>
<gene>
    <name evidence="1" type="ORF">PMAYCL1PPCAC_01158</name>
</gene>
<evidence type="ECO:0000313" key="2">
    <source>
        <dbReference type="Proteomes" id="UP001328107"/>
    </source>
</evidence>
<dbReference type="Proteomes" id="UP001328107">
    <property type="component" value="Unassembled WGS sequence"/>
</dbReference>
<sequence>FLLVLPLATTISGIFIFNTFSFLDSFDTSNLGALKCAIRDRPSIDERKDRASKRSPSSTFRLFSRKMRVRSSISSSGLSRIGFLTFKIVGTLECPESRVFFAMEVRIRTFVGREFPVEGQNI</sequence>
<reference evidence="2" key="1">
    <citation type="submission" date="2022-10" db="EMBL/GenBank/DDBJ databases">
        <title>Genome assembly of Pristionchus species.</title>
        <authorList>
            <person name="Yoshida K."/>
            <person name="Sommer R.J."/>
        </authorList>
    </citation>
    <scope>NUCLEOTIDE SEQUENCE [LARGE SCALE GENOMIC DNA]</scope>
    <source>
        <strain evidence="2">RS5460</strain>
    </source>
</reference>
<proteinExistence type="predicted"/>
<comment type="caution">
    <text evidence="1">The sequence shown here is derived from an EMBL/GenBank/DDBJ whole genome shotgun (WGS) entry which is preliminary data.</text>
</comment>
<name>A0AAN5BZE7_9BILA</name>
<accession>A0AAN5BZE7</accession>
<dbReference type="EMBL" id="BTRK01000001">
    <property type="protein sequence ID" value="GMR30963.1"/>
    <property type="molecule type" value="Genomic_DNA"/>
</dbReference>
<keyword evidence="2" id="KW-1185">Reference proteome</keyword>
<dbReference type="AlphaFoldDB" id="A0AAN5BZE7"/>
<evidence type="ECO:0000313" key="1">
    <source>
        <dbReference type="EMBL" id="GMR30963.1"/>
    </source>
</evidence>
<feature type="non-terminal residue" evidence="1">
    <location>
        <position position="1"/>
    </location>
</feature>
<organism evidence="1 2">
    <name type="scientific">Pristionchus mayeri</name>
    <dbReference type="NCBI Taxonomy" id="1317129"/>
    <lineage>
        <taxon>Eukaryota</taxon>
        <taxon>Metazoa</taxon>
        <taxon>Ecdysozoa</taxon>
        <taxon>Nematoda</taxon>
        <taxon>Chromadorea</taxon>
        <taxon>Rhabditida</taxon>
        <taxon>Rhabditina</taxon>
        <taxon>Diplogasteromorpha</taxon>
        <taxon>Diplogasteroidea</taxon>
        <taxon>Neodiplogasteridae</taxon>
        <taxon>Pristionchus</taxon>
    </lineage>
</organism>